<dbReference type="EMBL" id="CP090176">
    <property type="protein sequence ID" value="UJO25415.1"/>
    <property type="molecule type" value="Genomic_DNA"/>
</dbReference>
<feature type="compositionally biased region" description="Low complexity" evidence="1">
    <location>
        <begin position="52"/>
        <end position="63"/>
    </location>
</feature>
<dbReference type="GeneID" id="71994523"/>
<evidence type="ECO:0000313" key="2">
    <source>
        <dbReference type="EMBL" id="UJO25415.1"/>
    </source>
</evidence>
<dbReference type="OrthoDB" id="3865832at2759"/>
<reference evidence="2" key="1">
    <citation type="submission" date="2021-12" db="EMBL/GenBank/DDBJ databases">
        <authorList>
            <person name="Zaccaron A."/>
            <person name="Stergiopoulos I."/>
        </authorList>
    </citation>
    <scope>NUCLEOTIDE SEQUENCE</scope>
    <source>
        <strain evidence="2">Race5_Kim</strain>
    </source>
</reference>
<dbReference type="KEGG" id="ffu:CLAFUR5_14645"/>
<organism evidence="2 3">
    <name type="scientific">Passalora fulva</name>
    <name type="common">Tomato leaf mold</name>
    <name type="synonym">Cladosporium fulvum</name>
    <dbReference type="NCBI Taxonomy" id="5499"/>
    <lineage>
        <taxon>Eukaryota</taxon>
        <taxon>Fungi</taxon>
        <taxon>Dikarya</taxon>
        <taxon>Ascomycota</taxon>
        <taxon>Pezizomycotina</taxon>
        <taxon>Dothideomycetes</taxon>
        <taxon>Dothideomycetidae</taxon>
        <taxon>Mycosphaerellales</taxon>
        <taxon>Mycosphaerellaceae</taxon>
        <taxon>Fulvia</taxon>
    </lineage>
</organism>
<gene>
    <name evidence="2" type="ORF">CLAFUR5_14645</name>
</gene>
<feature type="compositionally biased region" description="Low complexity" evidence="1">
    <location>
        <begin position="111"/>
        <end position="120"/>
    </location>
</feature>
<feature type="region of interest" description="Disordered" evidence="1">
    <location>
        <begin position="176"/>
        <end position="198"/>
    </location>
</feature>
<feature type="compositionally biased region" description="Basic and acidic residues" evidence="1">
    <location>
        <begin position="90"/>
        <end position="105"/>
    </location>
</feature>
<evidence type="ECO:0000256" key="1">
    <source>
        <dbReference type="SAM" id="MobiDB-lite"/>
    </source>
</evidence>
<sequence length="221" mass="24228">MLKKAPPKITKRTVKVPLGPSMKEKAERQAEEIVRRRAVREREIQERRDAAAMEAAAQPQGQQEVVETAPVAQMISDPKDSPSCSKRKRAGDEGHAQQKKPKLDSNESEGSEVSKGSETSQPAKARPAVPDNATTESMRAKGKLYVYHPKRRTFDYYTIGENDTIVGLAQTRRPSGFRSGAGSAAPIADPITPTRERDGETDYQLHGLVNTKLSCFSNGAL</sequence>
<feature type="compositionally biased region" description="Basic residues" evidence="1">
    <location>
        <begin position="1"/>
        <end position="14"/>
    </location>
</feature>
<proteinExistence type="predicted"/>
<dbReference type="RefSeq" id="XP_047769781.1">
    <property type="nucleotide sequence ID" value="XM_047913793.1"/>
</dbReference>
<dbReference type="Proteomes" id="UP000756132">
    <property type="component" value="Chromosome 14"/>
</dbReference>
<dbReference type="AlphaFoldDB" id="A0A9Q8PMY0"/>
<name>A0A9Q8PMY0_PASFU</name>
<reference evidence="2" key="2">
    <citation type="journal article" date="2022" name="Microb. Genom.">
        <title>A chromosome-scale genome assembly of the tomato pathogen Cladosporium fulvum reveals a compartmentalized genome architecture and the presence of a dispensable chromosome.</title>
        <authorList>
            <person name="Zaccaron A.Z."/>
            <person name="Chen L.H."/>
            <person name="Samaras A."/>
            <person name="Stergiopoulos I."/>
        </authorList>
    </citation>
    <scope>NUCLEOTIDE SEQUENCE</scope>
    <source>
        <strain evidence="2">Race5_Kim</strain>
    </source>
</reference>
<accession>A0A9Q8PMY0</accession>
<feature type="region of interest" description="Disordered" evidence="1">
    <location>
        <begin position="1"/>
        <end position="141"/>
    </location>
</feature>
<keyword evidence="3" id="KW-1185">Reference proteome</keyword>
<feature type="compositionally biased region" description="Basic and acidic residues" evidence="1">
    <location>
        <begin position="22"/>
        <end position="51"/>
    </location>
</feature>
<evidence type="ECO:0000313" key="3">
    <source>
        <dbReference type="Proteomes" id="UP000756132"/>
    </source>
</evidence>
<protein>
    <submittedName>
        <fullName evidence="2">Uncharacterized protein</fullName>
    </submittedName>
</protein>